<keyword evidence="3" id="KW-1185">Reference proteome</keyword>
<evidence type="ECO:0008006" key="4">
    <source>
        <dbReference type="Google" id="ProtNLM"/>
    </source>
</evidence>
<proteinExistence type="predicted"/>
<reference evidence="2 3" key="1">
    <citation type="journal article" date="2024" name="G3 (Bethesda)">
        <title>Genome assembly of Hibiscus sabdariffa L. provides insights into metabolisms of medicinal natural products.</title>
        <authorList>
            <person name="Kim T."/>
        </authorList>
    </citation>
    <scope>NUCLEOTIDE SEQUENCE [LARGE SCALE GENOMIC DNA]</scope>
    <source>
        <strain evidence="2">TK-2024</strain>
        <tissue evidence="2">Old leaves</tissue>
    </source>
</reference>
<accession>A0ABR2FM15</accession>
<gene>
    <name evidence="2" type="ORF">V6N12_072104</name>
</gene>
<evidence type="ECO:0000313" key="3">
    <source>
        <dbReference type="Proteomes" id="UP001472677"/>
    </source>
</evidence>
<keyword evidence="1" id="KW-0732">Signal</keyword>
<dbReference type="EMBL" id="JBBPBM010000006">
    <property type="protein sequence ID" value="KAK8581900.1"/>
    <property type="molecule type" value="Genomic_DNA"/>
</dbReference>
<feature type="chain" id="PRO_5045987603" description="Secreted protein" evidence="1">
    <location>
        <begin position="19"/>
        <end position="103"/>
    </location>
</feature>
<feature type="signal peptide" evidence="1">
    <location>
        <begin position="1"/>
        <end position="18"/>
    </location>
</feature>
<sequence>MWLCPLILISIRHSVSQSHHNPRPCNVDTENYTLKNRKLEIDIGSCRVIAAPVHVDASCSTPLLPKIESHGIISFVWFASLEKSTILQFLSSLPTEHWKEEKQ</sequence>
<protein>
    <recommendedName>
        <fullName evidence="4">Secreted protein</fullName>
    </recommendedName>
</protein>
<evidence type="ECO:0000256" key="1">
    <source>
        <dbReference type="SAM" id="SignalP"/>
    </source>
</evidence>
<evidence type="ECO:0000313" key="2">
    <source>
        <dbReference type="EMBL" id="KAK8581900.1"/>
    </source>
</evidence>
<name>A0ABR2FM15_9ROSI</name>
<comment type="caution">
    <text evidence="2">The sequence shown here is derived from an EMBL/GenBank/DDBJ whole genome shotgun (WGS) entry which is preliminary data.</text>
</comment>
<organism evidence="2 3">
    <name type="scientific">Hibiscus sabdariffa</name>
    <name type="common">roselle</name>
    <dbReference type="NCBI Taxonomy" id="183260"/>
    <lineage>
        <taxon>Eukaryota</taxon>
        <taxon>Viridiplantae</taxon>
        <taxon>Streptophyta</taxon>
        <taxon>Embryophyta</taxon>
        <taxon>Tracheophyta</taxon>
        <taxon>Spermatophyta</taxon>
        <taxon>Magnoliopsida</taxon>
        <taxon>eudicotyledons</taxon>
        <taxon>Gunneridae</taxon>
        <taxon>Pentapetalae</taxon>
        <taxon>rosids</taxon>
        <taxon>malvids</taxon>
        <taxon>Malvales</taxon>
        <taxon>Malvaceae</taxon>
        <taxon>Malvoideae</taxon>
        <taxon>Hibiscus</taxon>
    </lineage>
</organism>
<dbReference type="Proteomes" id="UP001472677">
    <property type="component" value="Unassembled WGS sequence"/>
</dbReference>